<dbReference type="InterPro" id="IPR018114">
    <property type="entry name" value="TRYPSIN_HIS"/>
</dbReference>
<dbReference type="GO" id="GO:0004252">
    <property type="term" value="F:serine-type endopeptidase activity"/>
    <property type="evidence" value="ECO:0007669"/>
    <property type="project" value="InterPro"/>
</dbReference>
<dbReference type="PROSITE" id="PS00134">
    <property type="entry name" value="TRYPSIN_HIS"/>
    <property type="match status" value="1"/>
</dbReference>
<dbReference type="STRING" id="137265.SAMN05421684_5248"/>
<dbReference type="Gene3D" id="2.40.10.10">
    <property type="entry name" value="Trypsin-like serine proteases"/>
    <property type="match status" value="2"/>
</dbReference>
<evidence type="ECO:0000256" key="1">
    <source>
        <dbReference type="SAM" id="MobiDB-lite"/>
    </source>
</evidence>
<dbReference type="AlphaFoldDB" id="A0A1H3T6P8"/>
<dbReference type="GO" id="GO:0006508">
    <property type="term" value="P:proteolysis"/>
    <property type="evidence" value="ECO:0007669"/>
    <property type="project" value="InterPro"/>
</dbReference>
<dbReference type="InterPro" id="IPR001254">
    <property type="entry name" value="Trypsin_dom"/>
</dbReference>
<feature type="region of interest" description="Disordered" evidence="1">
    <location>
        <begin position="1"/>
        <end position="21"/>
    </location>
</feature>
<proteinExistence type="predicted"/>
<gene>
    <name evidence="3" type="ORF">SAMN05421684_5248</name>
</gene>
<reference evidence="4" key="1">
    <citation type="submission" date="2016-10" db="EMBL/GenBank/DDBJ databases">
        <authorList>
            <person name="Varghese N."/>
            <person name="Submissions S."/>
        </authorList>
    </citation>
    <scope>NUCLEOTIDE SEQUENCE [LARGE SCALE GENOMIC DNA]</scope>
    <source>
        <strain evidence="4">DSM 44718</strain>
    </source>
</reference>
<dbReference type="OrthoDB" id="5994822at2"/>
<feature type="domain" description="Peptidase S1" evidence="2">
    <location>
        <begin position="221"/>
        <end position="440"/>
    </location>
</feature>
<dbReference type="PROSITE" id="PS50240">
    <property type="entry name" value="TRYPSIN_DOM"/>
    <property type="match status" value="1"/>
</dbReference>
<evidence type="ECO:0000259" key="2">
    <source>
        <dbReference type="PROSITE" id="PS50240"/>
    </source>
</evidence>
<keyword evidence="4" id="KW-1185">Reference proteome</keyword>
<dbReference type="InterPro" id="IPR043504">
    <property type="entry name" value="Peptidase_S1_PA_chymotrypsin"/>
</dbReference>
<dbReference type="InterPro" id="IPR009003">
    <property type="entry name" value="Peptidase_S1_PA"/>
</dbReference>
<dbReference type="EMBL" id="FNQB01000003">
    <property type="protein sequence ID" value="SDZ45730.1"/>
    <property type="molecule type" value="Genomic_DNA"/>
</dbReference>
<accession>A0A1H3T6P8</accession>
<evidence type="ECO:0000313" key="4">
    <source>
        <dbReference type="Proteomes" id="UP000199632"/>
    </source>
</evidence>
<name>A0A1H3T6P8_9ACTN</name>
<dbReference type="Proteomes" id="UP000199632">
    <property type="component" value="Unassembled WGS sequence"/>
</dbReference>
<protein>
    <submittedName>
        <fullName evidence="3">Trypsin</fullName>
    </submittedName>
</protein>
<evidence type="ECO:0000313" key="3">
    <source>
        <dbReference type="EMBL" id="SDZ45730.1"/>
    </source>
</evidence>
<dbReference type="Pfam" id="PF00089">
    <property type="entry name" value="Trypsin"/>
    <property type="match status" value="1"/>
</dbReference>
<organism evidence="3 4">
    <name type="scientific">Asanoa ishikariensis</name>
    <dbReference type="NCBI Taxonomy" id="137265"/>
    <lineage>
        <taxon>Bacteria</taxon>
        <taxon>Bacillati</taxon>
        <taxon>Actinomycetota</taxon>
        <taxon>Actinomycetes</taxon>
        <taxon>Micromonosporales</taxon>
        <taxon>Micromonosporaceae</taxon>
        <taxon>Asanoa</taxon>
    </lineage>
</organism>
<dbReference type="SUPFAM" id="SSF50494">
    <property type="entry name" value="Trypsin-like serine proteases"/>
    <property type="match status" value="1"/>
</dbReference>
<sequence length="446" mass="46836">MASVPRMRALTPFTDRPPATRSRRRGLIRAVAVLLLVPLALPWGAAASAGDAEKPPTPVFDPQSVDHIDPAIRAEMLQQAKLQPAVDALHEASLKTKDSGLAGVAYEGSGVTLYYSGALPPTMSAAVARARAYGSVTVKPAAHSFATLQRNSDKITSAAVKAGSDIQAVHLAYDGSGLTVERLPGDAAATMAGKRARLGLAAAVPAQQIVKTARVDVPVTITTGTETIEPGYSRTDDFAPWNGGARWESWRNGAGRLVCTTGFGTKNSAGQRFVLTAAHCATPPDYAQQGLGATLEYMGPFYDQSVSYDLGIIRANGSSTIFDGTNTTSNTRHVAGWAHWSTNQLVCQSGITSGTVCGIRQQNSMDKIMGCCDSDGDQGYTIRGLIRAPRDGGGIAFRKGDSGGPVFTISGADVLAKGISSLGADTSTLYFQDWADVTRIWGLTPF</sequence>